<evidence type="ECO:0000256" key="1">
    <source>
        <dbReference type="SAM" id="Phobius"/>
    </source>
</evidence>
<accession>A0A3G4ZV20</accession>
<feature type="transmembrane region" description="Helical" evidence="1">
    <location>
        <begin position="12"/>
        <end position="30"/>
    </location>
</feature>
<keyword evidence="1" id="KW-0812">Transmembrane</keyword>
<sequence length="90" mass="9404">MATAIIVKGGRLLPFVGGFLGGGVIAYQWGKRNALGDLEIRSSGTPHHSVHQKVEITQSPTHASVGMKEDGKTVSIKAGTGWFGSWKGGS</sequence>
<gene>
    <name evidence="2" type="ORF">Edafosvirus2_20</name>
</gene>
<keyword evidence="1" id="KW-1133">Transmembrane helix</keyword>
<protein>
    <submittedName>
        <fullName evidence="2">Uncharacterized protein</fullName>
    </submittedName>
</protein>
<dbReference type="EMBL" id="MK072067">
    <property type="protein sequence ID" value="AYV77841.1"/>
    <property type="molecule type" value="Genomic_DNA"/>
</dbReference>
<keyword evidence="1" id="KW-0472">Membrane</keyword>
<proteinExistence type="predicted"/>
<name>A0A3G4ZV20_9VIRU</name>
<reference evidence="2" key="1">
    <citation type="submission" date="2018-10" db="EMBL/GenBank/DDBJ databases">
        <title>Hidden diversity of soil giant viruses.</title>
        <authorList>
            <person name="Schulz F."/>
            <person name="Alteio L."/>
            <person name="Goudeau D."/>
            <person name="Ryan E.M."/>
            <person name="Malmstrom R.R."/>
            <person name="Blanchard J."/>
            <person name="Woyke T."/>
        </authorList>
    </citation>
    <scope>NUCLEOTIDE SEQUENCE</scope>
    <source>
        <strain evidence="2">EDV1</strain>
    </source>
</reference>
<organism evidence="2">
    <name type="scientific">Edafosvirus sp</name>
    <dbReference type="NCBI Taxonomy" id="2487765"/>
    <lineage>
        <taxon>Viruses</taxon>
        <taxon>Varidnaviria</taxon>
        <taxon>Bamfordvirae</taxon>
        <taxon>Nucleocytoviricota</taxon>
        <taxon>Megaviricetes</taxon>
        <taxon>Imitervirales</taxon>
        <taxon>Mimiviridae</taxon>
        <taxon>Klosneuvirinae</taxon>
    </lineage>
</organism>
<evidence type="ECO:0000313" key="2">
    <source>
        <dbReference type="EMBL" id="AYV77841.1"/>
    </source>
</evidence>